<dbReference type="Proteomes" id="UP000789831">
    <property type="component" value="Unassembled WGS sequence"/>
</dbReference>
<accession>A0A9N8ZKH0</accession>
<evidence type="ECO:0000313" key="4">
    <source>
        <dbReference type="Proteomes" id="UP000789831"/>
    </source>
</evidence>
<keyword evidence="2" id="KW-0472">Membrane</keyword>
<comment type="caution">
    <text evidence="3">The sequence shown here is derived from an EMBL/GenBank/DDBJ whole genome shotgun (WGS) entry which is preliminary data.</text>
</comment>
<dbReference type="AlphaFoldDB" id="A0A9N8ZKH0"/>
<keyword evidence="2" id="KW-0812">Transmembrane</keyword>
<proteinExistence type="predicted"/>
<protein>
    <submittedName>
        <fullName evidence="3">2564_t:CDS:1</fullName>
    </submittedName>
</protein>
<keyword evidence="2" id="KW-1133">Transmembrane helix</keyword>
<feature type="transmembrane region" description="Helical" evidence="2">
    <location>
        <begin position="71"/>
        <end position="88"/>
    </location>
</feature>
<gene>
    <name evidence="3" type="ORF">AGERDE_LOCUS4127</name>
</gene>
<keyword evidence="4" id="KW-1185">Reference proteome</keyword>
<name>A0A9N8ZKH0_9GLOM</name>
<evidence type="ECO:0000256" key="2">
    <source>
        <dbReference type="SAM" id="Phobius"/>
    </source>
</evidence>
<sequence length="106" mass="12068">MSSNETNTQVTGEPSHIAVDVPPTPERLPMTRTYSQSPADLDKFETQSVHEKVAPYKHEGPWYKDTTKKRLLGFSIIALIIIILISQCRSPRQLRTNKKVFFGKLL</sequence>
<reference evidence="3" key="1">
    <citation type="submission" date="2021-06" db="EMBL/GenBank/DDBJ databases">
        <authorList>
            <person name="Kallberg Y."/>
            <person name="Tangrot J."/>
            <person name="Rosling A."/>
        </authorList>
    </citation>
    <scope>NUCLEOTIDE SEQUENCE</scope>
    <source>
        <strain evidence="3">MT106</strain>
    </source>
</reference>
<feature type="region of interest" description="Disordered" evidence="1">
    <location>
        <begin position="1"/>
        <end position="40"/>
    </location>
</feature>
<dbReference type="EMBL" id="CAJVPL010000449">
    <property type="protein sequence ID" value="CAG8498578.1"/>
    <property type="molecule type" value="Genomic_DNA"/>
</dbReference>
<organism evidence="3 4">
    <name type="scientific">Ambispora gerdemannii</name>
    <dbReference type="NCBI Taxonomy" id="144530"/>
    <lineage>
        <taxon>Eukaryota</taxon>
        <taxon>Fungi</taxon>
        <taxon>Fungi incertae sedis</taxon>
        <taxon>Mucoromycota</taxon>
        <taxon>Glomeromycotina</taxon>
        <taxon>Glomeromycetes</taxon>
        <taxon>Archaeosporales</taxon>
        <taxon>Ambisporaceae</taxon>
        <taxon>Ambispora</taxon>
    </lineage>
</organism>
<feature type="compositionally biased region" description="Polar residues" evidence="1">
    <location>
        <begin position="1"/>
        <end position="12"/>
    </location>
</feature>
<evidence type="ECO:0000256" key="1">
    <source>
        <dbReference type="SAM" id="MobiDB-lite"/>
    </source>
</evidence>
<dbReference type="OrthoDB" id="2384025at2759"/>
<evidence type="ECO:0000313" key="3">
    <source>
        <dbReference type="EMBL" id="CAG8498578.1"/>
    </source>
</evidence>